<keyword evidence="3" id="KW-1185">Reference proteome</keyword>
<protein>
    <submittedName>
        <fullName evidence="2">Uncharacterized protein</fullName>
    </submittedName>
</protein>
<name>A0A5J4NT83_9TREM</name>
<keyword evidence="1" id="KW-0472">Membrane</keyword>
<keyword evidence="1" id="KW-1133">Transmembrane helix</keyword>
<feature type="non-terminal residue" evidence="2">
    <location>
        <position position="1"/>
    </location>
</feature>
<gene>
    <name evidence="2" type="ORF">DEA37_0001480</name>
</gene>
<evidence type="ECO:0000313" key="3">
    <source>
        <dbReference type="Proteomes" id="UP000324629"/>
    </source>
</evidence>
<evidence type="ECO:0000313" key="2">
    <source>
        <dbReference type="EMBL" id="KAA3678897.1"/>
    </source>
</evidence>
<comment type="caution">
    <text evidence="2">The sequence shown here is derived from an EMBL/GenBank/DDBJ whole genome shotgun (WGS) entry which is preliminary data.</text>
</comment>
<proteinExistence type="predicted"/>
<accession>A0A5J4NT83</accession>
<organism evidence="2 3">
    <name type="scientific">Paragonimus westermani</name>
    <dbReference type="NCBI Taxonomy" id="34504"/>
    <lineage>
        <taxon>Eukaryota</taxon>
        <taxon>Metazoa</taxon>
        <taxon>Spiralia</taxon>
        <taxon>Lophotrochozoa</taxon>
        <taxon>Platyhelminthes</taxon>
        <taxon>Trematoda</taxon>
        <taxon>Digenea</taxon>
        <taxon>Plagiorchiida</taxon>
        <taxon>Troglotremata</taxon>
        <taxon>Troglotrematidae</taxon>
        <taxon>Paragonimus</taxon>
    </lineage>
</organism>
<sequence length="179" mass="20289">INRLAVFDHRCLRQLAHIKWTGSLSNVAVRRRVFRNARDTRSIGQLVTLHSLQCLGHVLRIPAERLPHRALYTEATNSWLKPRGGQAATWSRNMMITLIVPLNKLLMGIFARVNAVSFAEDIPLDEADWAERGYPAQALDDAYILLSNNCFIAAGIYGLIMIICGVQFYFHKRASHLVH</sequence>
<evidence type="ECO:0000256" key="1">
    <source>
        <dbReference type="SAM" id="Phobius"/>
    </source>
</evidence>
<dbReference type="Proteomes" id="UP000324629">
    <property type="component" value="Unassembled WGS sequence"/>
</dbReference>
<keyword evidence="1" id="KW-0812">Transmembrane</keyword>
<dbReference type="AlphaFoldDB" id="A0A5J4NT83"/>
<feature type="transmembrane region" description="Helical" evidence="1">
    <location>
        <begin position="151"/>
        <end position="170"/>
    </location>
</feature>
<reference evidence="2 3" key="1">
    <citation type="journal article" date="2019" name="Gigascience">
        <title>Whole-genome sequence of the oriental lung fluke Paragonimus westermani.</title>
        <authorList>
            <person name="Oey H."/>
            <person name="Zakrzewski M."/>
            <person name="Narain K."/>
            <person name="Devi K.R."/>
            <person name="Agatsuma T."/>
            <person name="Nawaratna S."/>
            <person name="Gobert G.N."/>
            <person name="Jones M.K."/>
            <person name="Ragan M.A."/>
            <person name="McManus D.P."/>
            <person name="Krause L."/>
        </authorList>
    </citation>
    <scope>NUCLEOTIDE SEQUENCE [LARGE SCALE GENOMIC DNA]</scope>
    <source>
        <strain evidence="2 3">IND2009</strain>
    </source>
</reference>
<dbReference type="EMBL" id="QNGE01000921">
    <property type="protein sequence ID" value="KAA3678897.1"/>
    <property type="molecule type" value="Genomic_DNA"/>
</dbReference>